<evidence type="ECO:0000259" key="1">
    <source>
        <dbReference type="PROSITE" id="PS51186"/>
    </source>
</evidence>
<dbReference type="AlphaFoldDB" id="S3CPH5"/>
<dbReference type="PROSITE" id="PS51186">
    <property type="entry name" value="GNAT"/>
    <property type="match status" value="1"/>
</dbReference>
<dbReference type="GO" id="GO:0016747">
    <property type="term" value="F:acyltransferase activity, transferring groups other than amino-acyl groups"/>
    <property type="evidence" value="ECO:0007669"/>
    <property type="project" value="InterPro"/>
</dbReference>
<dbReference type="PANTHER" id="PTHR42791:SF14">
    <property type="entry name" value="N-ACETYLTRANSFERASE DOMAIN-CONTAINING PROTEIN"/>
    <property type="match status" value="1"/>
</dbReference>
<proteinExistence type="predicted"/>
<dbReference type="EMBL" id="KE145368">
    <property type="protein sequence ID" value="EPE28362.1"/>
    <property type="molecule type" value="Genomic_DNA"/>
</dbReference>
<dbReference type="HOGENOM" id="CLU_060131_6_5_1"/>
<dbReference type="RefSeq" id="XP_008084270.1">
    <property type="nucleotide sequence ID" value="XM_008086079.1"/>
</dbReference>
<evidence type="ECO:0000313" key="3">
    <source>
        <dbReference type="Proteomes" id="UP000016922"/>
    </source>
</evidence>
<dbReference type="PANTHER" id="PTHR42791">
    <property type="entry name" value="GNAT FAMILY ACETYLTRANSFERASE"/>
    <property type="match status" value="1"/>
</dbReference>
<dbReference type="InterPro" id="IPR000182">
    <property type="entry name" value="GNAT_dom"/>
</dbReference>
<accession>S3CPH5</accession>
<dbReference type="OrthoDB" id="2832510at2759"/>
<reference evidence="2 3" key="1">
    <citation type="journal article" date="2013" name="BMC Genomics">
        <title>Genomics-driven discovery of the pneumocandin biosynthetic gene cluster in the fungus Glarea lozoyensis.</title>
        <authorList>
            <person name="Chen L."/>
            <person name="Yue Q."/>
            <person name="Zhang X."/>
            <person name="Xiang M."/>
            <person name="Wang C."/>
            <person name="Li S."/>
            <person name="Che Y."/>
            <person name="Ortiz-Lopez F.J."/>
            <person name="Bills G.F."/>
            <person name="Liu X."/>
            <person name="An Z."/>
        </authorList>
    </citation>
    <scope>NUCLEOTIDE SEQUENCE [LARGE SCALE GENOMIC DNA]</scope>
    <source>
        <strain evidence="3">ATCC 20868 / MF5171</strain>
    </source>
</reference>
<dbReference type="KEGG" id="glz:GLAREA_09482"/>
<name>S3CPH5_GLAL2</name>
<sequence>MAFKVELCAEADMARAFEIISEAFGHDLPYIDATFPSHPTTAGRAIGTSRLIDMMKNDPCTTFVKVVDTETGLMIAQAKWNIYKDTIPEEKDLDGDFWVNEDEKRYAQLLYRQWLIPRRKAIRESGGNLFSLDLLTVDPKYQRRGAGRLLVKWGTSQADKLGLKCVVESTDPGFGLYKSEGFEHCGVWETELPDEWKESRRKAKFVWMVREPQPGQQWLASRCLRKY</sequence>
<dbReference type="InterPro" id="IPR052523">
    <property type="entry name" value="Trichothecene_AcTrans"/>
</dbReference>
<dbReference type="OMA" id="MIAQAKW"/>
<dbReference type="SUPFAM" id="SSF55729">
    <property type="entry name" value="Acyl-CoA N-acyltransferases (Nat)"/>
    <property type="match status" value="1"/>
</dbReference>
<organism evidence="2 3">
    <name type="scientific">Glarea lozoyensis (strain ATCC 20868 / MF5171)</name>
    <dbReference type="NCBI Taxonomy" id="1116229"/>
    <lineage>
        <taxon>Eukaryota</taxon>
        <taxon>Fungi</taxon>
        <taxon>Dikarya</taxon>
        <taxon>Ascomycota</taxon>
        <taxon>Pezizomycotina</taxon>
        <taxon>Leotiomycetes</taxon>
        <taxon>Helotiales</taxon>
        <taxon>Helotiaceae</taxon>
        <taxon>Glarea</taxon>
    </lineage>
</organism>
<keyword evidence="2" id="KW-0808">Transferase</keyword>
<dbReference type="CDD" id="cd04301">
    <property type="entry name" value="NAT_SF"/>
    <property type="match status" value="1"/>
</dbReference>
<gene>
    <name evidence="2" type="ORF">GLAREA_09482</name>
</gene>
<dbReference type="eggNOG" id="ENOG502SJAV">
    <property type="taxonomic scope" value="Eukaryota"/>
</dbReference>
<protein>
    <submittedName>
        <fullName evidence="2">Acyl-CoA N-acyltransferases (Nat)</fullName>
    </submittedName>
</protein>
<feature type="domain" description="N-acetyltransferase" evidence="1">
    <location>
        <begin position="52"/>
        <end position="213"/>
    </location>
</feature>
<evidence type="ECO:0000313" key="2">
    <source>
        <dbReference type="EMBL" id="EPE28362.1"/>
    </source>
</evidence>
<dbReference type="Proteomes" id="UP000016922">
    <property type="component" value="Unassembled WGS sequence"/>
</dbReference>
<dbReference type="InterPro" id="IPR016181">
    <property type="entry name" value="Acyl_CoA_acyltransferase"/>
</dbReference>
<keyword evidence="3" id="KW-1185">Reference proteome</keyword>
<dbReference type="Gene3D" id="3.40.630.30">
    <property type="match status" value="1"/>
</dbReference>
<dbReference type="GeneID" id="19468530"/>
<keyword evidence="2" id="KW-0012">Acyltransferase</keyword>